<proteinExistence type="predicted"/>
<sequence>MDTAYITMLIAFFISTTAAFITGRLLACALVPAFAVGLFASIGALPHFAWFFGLFFMAALPYLFITSTGATLGITLRKQLPNTPTTLIRHGLTTLLARFGKSGVLLLRAYSKAEWNSIANKSAKEFAAHNPEVLIITGTVNYISLSKKSTSANSILPYTCITYYIEGHHGNAMIEIGLSGTGSNPQFVLLSVKKSH</sequence>
<evidence type="ECO:0000313" key="3">
    <source>
        <dbReference type="Proteomes" id="UP000809431"/>
    </source>
</evidence>
<accession>A0ABS2BL12</accession>
<gene>
    <name evidence="2" type="ORF">JMJ54_09790</name>
</gene>
<keyword evidence="3" id="KW-1185">Reference proteome</keyword>
<feature type="transmembrane region" description="Helical" evidence="1">
    <location>
        <begin position="48"/>
        <end position="74"/>
    </location>
</feature>
<evidence type="ECO:0000313" key="2">
    <source>
        <dbReference type="EMBL" id="MBM3116125.1"/>
    </source>
</evidence>
<reference evidence="2 3" key="1">
    <citation type="submission" date="2021-01" db="EMBL/GenBank/DDBJ databases">
        <title>Draft Genome Sequence and Polyhydroxyalkanoate Biosynthetic Potential of Jeongeupia naejangsanensis Type Strain DSM 24253.</title>
        <authorList>
            <person name="Turrini P."/>
            <person name="Artuso I."/>
            <person name="Lugli G.A."/>
            <person name="Frangipani E."/>
            <person name="Ventura M."/>
            <person name="Visca P."/>
        </authorList>
    </citation>
    <scope>NUCLEOTIDE SEQUENCE [LARGE SCALE GENOMIC DNA]</scope>
    <source>
        <strain evidence="2 3">DSM 24253</strain>
    </source>
</reference>
<feature type="transmembrane region" description="Helical" evidence="1">
    <location>
        <begin position="12"/>
        <end position="42"/>
    </location>
</feature>
<keyword evidence="1" id="KW-0472">Membrane</keyword>
<dbReference type="RefSeq" id="WP_203538230.1">
    <property type="nucleotide sequence ID" value="NZ_JAESND010000004.1"/>
</dbReference>
<evidence type="ECO:0000256" key="1">
    <source>
        <dbReference type="SAM" id="Phobius"/>
    </source>
</evidence>
<name>A0ABS2BL12_9NEIS</name>
<comment type="caution">
    <text evidence="2">The sequence shown here is derived from an EMBL/GenBank/DDBJ whole genome shotgun (WGS) entry which is preliminary data.</text>
</comment>
<dbReference type="Proteomes" id="UP000809431">
    <property type="component" value="Unassembled WGS sequence"/>
</dbReference>
<keyword evidence="1" id="KW-1133">Transmembrane helix</keyword>
<keyword evidence="1" id="KW-0812">Transmembrane</keyword>
<dbReference type="EMBL" id="JAESND010000004">
    <property type="protein sequence ID" value="MBM3116125.1"/>
    <property type="molecule type" value="Genomic_DNA"/>
</dbReference>
<organism evidence="2 3">
    <name type="scientific">Jeongeupia naejangsanensis</name>
    <dbReference type="NCBI Taxonomy" id="613195"/>
    <lineage>
        <taxon>Bacteria</taxon>
        <taxon>Pseudomonadati</taxon>
        <taxon>Pseudomonadota</taxon>
        <taxon>Betaproteobacteria</taxon>
        <taxon>Neisseriales</taxon>
        <taxon>Chitinibacteraceae</taxon>
        <taxon>Jeongeupia</taxon>
    </lineage>
</organism>
<protein>
    <submittedName>
        <fullName evidence="2">Uncharacterized protein</fullName>
    </submittedName>
</protein>